<reference evidence="6 7" key="1">
    <citation type="submission" date="2019-03" db="EMBL/GenBank/DDBJ databases">
        <title>Genomic Encyclopedia of Type Strains, Phase IV (KMG-IV): sequencing the most valuable type-strain genomes for metagenomic binning, comparative biology and taxonomic classification.</title>
        <authorList>
            <person name="Goeker M."/>
        </authorList>
    </citation>
    <scope>NUCLEOTIDE SEQUENCE [LARGE SCALE GENOMIC DNA]</scope>
    <source>
        <strain evidence="6 7">DSM 13575</strain>
    </source>
</reference>
<evidence type="ECO:0000256" key="5">
    <source>
        <dbReference type="ARBA" id="ARBA00023288"/>
    </source>
</evidence>
<dbReference type="PANTHER" id="PTHR43649:SF33">
    <property type="entry name" value="POLYGALACTURONAN_RHAMNOGALACTURONAN-BINDING PROTEIN YTCQ"/>
    <property type="match status" value="1"/>
</dbReference>
<dbReference type="RefSeq" id="WP_103876573.1">
    <property type="nucleotide sequence ID" value="NZ_SODZ01000001.1"/>
</dbReference>
<keyword evidence="2" id="KW-0732">Signal</keyword>
<sequence>MRKALVVLSVVMFLVSLNFGATKITVWAMGEEAKSLDQLVKLFMEEYPEYEVDIQAIPWANAYDKILTGIAGRQVPDIAQMGTTWMSPFGSMGAFEDLAPYIERSEVVKPENFFKGALETGIVDGKQLGIPWYVDTRAMYYRTDLLAQVGYDHAPQNWDELYDAVKKLVENGSRYGITLYQPQDNYQVLLPFVWQNGGDILDSAGNVIVDQPEFVEAFGYYTRFFTEGLTPIAGGGNLFQDFASGDTPIFFSGPWMVSMIRAQIPQIAGNWDVALMPEKKSRTSFMGGSDLVIFRDSKNKEAAWKFIEFLSRPDIQVKWYQIVNALPSVPKAWEDPLLQSDPMIATFGEQLNDAKAPINIPEFQEISVSIDSRVQEAIYGRKTPEQAAKDLKKDIEKILK</sequence>
<evidence type="ECO:0000256" key="1">
    <source>
        <dbReference type="ARBA" id="ARBA00022475"/>
    </source>
</evidence>
<dbReference type="Pfam" id="PF01547">
    <property type="entry name" value="SBP_bac_1"/>
    <property type="match status" value="1"/>
</dbReference>
<evidence type="ECO:0000256" key="4">
    <source>
        <dbReference type="ARBA" id="ARBA00023139"/>
    </source>
</evidence>
<evidence type="ECO:0000313" key="7">
    <source>
        <dbReference type="Proteomes" id="UP000294817"/>
    </source>
</evidence>
<accession>A0A4R8EXI5</accession>
<dbReference type="InterPro" id="IPR006059">
    <property type="entry name" value="SBP"/>
</dbReference>
<name>A0A4R8EXI5_9BACT</name>
<keyword evidence="5" id="KW-0449">Lipoprotein</keyword>
<keyword evidence="4" id="KW-0564">Palmitate</keyword>
<evidence type="ECO:0000256" key="3">
    <source>
        <dbReference type="ARBA" id="ARBA00023136"/>
    </source>
</evidence>
<dbReference type="AlphaFoldDB" id="A0A4R8EXI5"/>
<keyword evidence="3" id="KW-0472">Membrane</keyword>
<keyword evidence="7" id="KW-1185">Reference proteome</keyword>
<keyword evidence="1" id="KW-1003">Cell membrane</keyword>
<dbReference type="EMBL" id="SODZ01000001">
    <property type="protein sequence ID" value="TDX17412.1"/>
    <property type="molecule type" value="Genomic_DNA"/>
</dbReference>
<organism evidence="6 7">
    <name type="scientific">Petrotoga sibirica</name>
    <dbReference type="NCBI Taxonomy" id="156202"/>
    <lineage>
        <taxon>Bacteria</taxon>
        <taxon>Thermotogati</taxon>
        <taxon>Thermotogota</taxon>
        <taxon>Thermotogae</taxon>
        <taxon>Petrotogales</taxon>
        <taxon>Petrotogaceae</taxon>
        <taxon>Petrotoga</taxon>
    </lineage>
</organism>
<dbReference type="SUPFAM" id="SSF53850">
    <property type="entry name" value="Periplasmic binding protein-like II"/>
    <property type="match status" value="1"/>
</dbReference>
<proteinExistence type="predicted"/>
<dbReference type="PANTHER" id="PTHR43649">
    <property type="entry name" value="ARABINOSE-BINDING PROTEIN-RELATED"/>
    <property type="match status" value="1"/>
</dbReference>
<gene>
    <name evidence="6" type="ORF">C8D74_101131</name>
</gene>
<comment type="caution">
    <text evidence="6">The sequence shown here is derived from an EMBL/GenBank/DDBJ whole genome shotgun (WGS) entry which is preliminary data.</text>
</comment>
<evidence type="ECO:0000313" key="6">
    <source>
        <dbReference type="EMBL" id="TDX17412.1"/>
    </source>
</evidence>
<dbReference type="CDD" id="cd14747">
    <property type="entry name" value="PBP2_MalE"/>
    <property type="match status" value="1"/>
</dbReference>
<dbReference type="Proteomes" id="UP000294817">
    <property type="component" value="Unassembled WGS sequence"/>
</dbReference>
<protein>
    <submittedName>
        <fullName evidence="6">Carbohydrate ABC transporter substrate-binding protein (CUT1 family)</fullName>
    </submittedName>
</protein>
<dbReference type="Gene3D" id="3.40.190.10">
    <property type="entry name" value="Periplasmic binding protein-like II"/>
    <property type="match status" value="2"/>
</dbReference>
<evidence type="ECO:0000256" key="2">
    <source>
        <dbReference type="ARBA" id="ARBA00022729"/>
    </source>
</evidence>
<dbReference type="InterPro" id="IPR050490">
    <property type="entry name" value="Bact_solute-bd_prot1"/>
</dbReference>